<accession>A0A378TDM3</accession>
<protein>
    <submittedName>
        <fullName evidence="3">Stress responsive A/B barrel domain protein</fullName>
    </submittedName>
</protein>
<evidence type="ECO:0000313" key="3">
    <source>
        <dbReference type="EMBL" id="STZ58888.1"/>
    </source>
</evidence>
<dbReference type="Pfam" id="PF07876">
    <property type="entry name" value="Dabb"/>
    <property type="match status" value="1"/>
</dbReference>
<dbReference type="InterPro" id="IPR011008">
    <property type="entry name" value="Dimeric_a/b-barrel"/>
</dbReference>
<evidence type="ECO:0000313" key="4">
    <source>
        <dbReference type="Proteomes" id="UP000254978"/>
    </source>
</evidence>
<name>A0A378TDM3_9MYCO</name>
<sequence length="96" mass="10712">MSFTHVVMFKWKDESFDAQAVAEALQSAVAAIDGVQSYVCGPDVNLSPGSFDFAVVGTFDDRDSFLTYRDNPEHQRIIKEMINPHLESRSVAQLES</sequence>
<proteinExistence type="predicted"/>
<gene>
    <name evidence="3" type="ORF">NCTC10821_02408</name>
</gene>
<feature type="domain" description="Stress-response A/B barrel" evidence="2">
    <location>
        <begin position="3"/>
        <end position="94"/>
    </location>
</feature>
<dbReference type="Proteomes" id="UP000254978">
    <property type="component" value="Unassembled WGS sequence"/>
</dbReference>
<dbReference type="SMART" id="SM00886">
    <property type="entry name" value="Dabb"/>
    <property type="match status" value="1"/>
</dbReference>
<dbReference type="PANTHER" id="PTHR33178">
    <property type="match status" value="1"/>
</dbReference>
<dbReference type="SUPFAM" id="SSF54909">
    <property type="entry name" value="Dimeric alpha+beta barrel"/>
    <property type="match status" value="1"/>
</dbReference>
<comment type="subunit">
    <text evidence="1">Homodimer.</text>
</comment>
<dbReference type="AlphaFoldDB" id="A0A378TDM3"/>
<evidence type="ECO:0000259" key="2">
    <source>
        <dbReference type="PROSITE" id="PS51502"/>
    </source>
</evidence>
<organism evidence="3 4">
    <name type="scientific">Mycolicibacterium tokaiense</name>
    <dbReference type="NCBI Taxonomy" id="39695"/>
    <lineage>
        <taxon>Bacteria</taxon>
        <taxon>Bacillati</taxon>
        <taxon>Actinomycetota</taxon>
        <taxon>Actinomycetes</taxon>
        <taxon>Mycobacteriales</taxon>
        <taxon>Mycobacteriaceae</taxon>
        <taxon>Mycolicibacterium</taxon>
    </lineage>
</organism>
<evidence type="ECO:0000256" key="1">
    <source>
        <dbReference type="ARBA" id="ARBA00011738"/>
    </source>
</evidence>
<dbReference type="InterPro" id="IPR013097">
    <property type="entry name" value="Dabb"/>
</dbReference>
<dbReference type="Gene3D" id="3.30.70.100">
    <property type="match status" value="1"/>
</dbReference>
<dbReference type="OrthoDB" id="6637496at2"/>
<dbReference type="InterPro" id="IPR044662">
    <property type="entry name" value="HS1/DABB1-like"/>
</dbReference>
<keyword evidence="4" id="KW-1185">Reference proteome</keyword>
<reference evidence="3 4" key="1">
    <citation type="submission" date="2018-06" db="EMBL/GenBank/DDBJ databases">
        <authorList>
            <consortium name="Pathogen Informatics"/>
            <person name="Doyle S."/>
        </authorList>
    </citation>
    <scope>NUCLEOTIDE SEQUENCE [LARGE SCALE GENOMIC DNA]</scope>
    <source>
        <strain evidence="3 4">NCTC10821</strain>
    </source>
</reference>
<dbReference type="PROSITE" id="PS51502">
    <property type="entry name" value="S_R_A_B_BARREL"/>
    <property type="match status" value="1"/>
</dbReference>
<dbReference type="RefSeq" id="WP_115278559.1">
    <property type="nucleotide sequence ID" value="NZ_AP022600.1"/>
</dbReference>
<dbReference type="EMBL" id="UGQT01000001">
    <property type="protein sequence ID" value="STZ58888.1"/>
    <property type="molecule type" value="Genomic_DNA"/>
</dbReference>
<dbReference type="PANTHER" id="PTHR33178:SF10">
    <property type="entry name" value="STRESS-RESPONSE A_B BARREL DOMAIN-CONTAINING PROTEIN"/>
    <property type="match status" value="1"/>
</dbReference>